<sequence>MDAIDRPASYQIVTGVDGSEGGRRALRWAAQQAAERAGEVTAIIAWRWDLPGGGLPTTSATAEEEPSRAAAELIAQEVNRVQPVVTVRTQVQEGRPGEVLSAAARGADLLVLGSHGHSRVWHTVLGSVAEECIRRSVCPVVVIPMRHPDGPELPEAPTAAARR</sequence>
<feature type="domain" description="UspA" evidence="2">
    <location>
        <begin position="12"/>
        <end position="144"/>
    </location>
</feature>
<organism evidence="3 4">
    <name type="scientific">Natronosporangium hydrolyticum</name>
    <dbReference type="NCBI Taxonomy" id="2811111"/>
    <lineage>
        <taxon>Bacteria</taxon>
        <taxon>Bacillati</taxon>
        <taxon>Actinomycetota</taxon>
        <taxon>Actinomycetes</taxon>
        <taxon>Micromonosporales</taxon>
        <taxon>Micromonosporaceae</taxon>
        <taxon>Natronosporangium</taxon>
    </lineage>
</organism>
<dbReference type="KEGG" id="nhy:JQS43_16385"/>
<protein>
    <submittedName>
        <fullName evidence="3">Universal stress protein</fullName>
    </submittedName>
</protein>
<keyword evidence="4" id="KW-1185">Reference proteome</keyword>
<proteinExistence type="inferred from homology"/>
<dbReference type="RefSeq" id="WP_239675279.1">
    <property type="nucleotide sequence ID" value="NZ_CP070499.1"/>
</dbReference>
<dbReference type="InterPro" id="IPR006016">
    <property type="entry name" value="UspA"/>
</dbReference>
<dbReference type="Pfam" id="PF00582">
    <property type="entry name" value="Usp"/>
    <property type="match status" value="1"/>
</dbReference>
<dbReference type="EMBL" id="CP070499">
    <property type="protein sequence ID" value="QSB13202.1"/>
    <property type="molecule type" value="Genomic_DNA"/>
</dbReference>
<dbReference type="CDD" id="cd00293">
    <property type="entry name" value="USP-like"/>
    <property type="match status" value="1"/>
</dbReference>
<dbReference type="Proteomes" id="UP000662857">
    <property type="component" value="Chromosome"/>
</dbReference>
<dbReference type="InterPro" id="IPR006015">
    <property type="entry name" value="Universal_stress_UspA"/>
</dbReference>
<evidence type="ECO:0000313" key="3">
    <source>
        <dbReference type="EMBL" id="QSB13202.1"/>
    </source>
</evidence>
<reference evidence="3" key="1">
    <citation type="submission" date="2021-02" db="EMBL/GenBank/DDBJ databases">
        <title>Natrosporangium hydrolyticum gen. nov., sp. nov, a haloalkaliphilic actinobacterium from a soda solonchak soil.</title>
        <authorList>
            <person name="Sorokin D.Y."/>
            <person name="Khijniak T.V."/>
            <person name="Zakharycheva A.P."/>
            <person name="Boueva O.V."/>
            <person name="Ariskina E.V."/>
            <person name="Hahnke R.L."/>
            <person name="Bunk B."/>
            <person name="Sproer C."/>
            <person name="Schumann P."/>
            <person name="Evtushenko L.I."/>
            <person name="Kublanov I.V."/>
        </authorList>
    </citation>
    <scope>NUCLEOTIDE SEQUENCE</scope>
    <source>
        <strain evidence="3">DSM 106523</strain>
    </source>
</reference>
<dbReference type="SUPFAM" id="SSF52402">
    <property type="entry name" value="Adenine nucleotide alpha hydrolases-like"/>
    <property type="match status" value="1"/>
</dbReference>
<dbReference type="AlphaFoldDB" id="A0A895YAC1"/>
<accession>A0A895YAC1</accession>
<dbReference type="PANTHER" id="PTHR46553:SF3">
    <property type="entry name" value="ADENINE NUCLEOTIDE ALPHA HYDROLASES-LIKE SUPERFAMILY PROTEIN"/>
    <property type="match status" value="1"/>
</dbReference>
<evidence type="ECO:0000259" key="2">
    <source>
        <dbReference type="Pfam" id="PF00582"/>
    </source>
</evidence>
<comment type="similarity">
    <text evidence="1">Belongs to the universal stress protein A family.</text>
</comment>
<gene>
    <name evidence="3" type="ORF">JQS43_16385</name>
</gene>
<name>A0A895YAC1_9ACTN</name>
<evidence type="ECO:0000256" key="1">
    <source>
        <dbReference type="ARBA" id="ARBA00008791"/>
    </source>
</evidence>
<dbReference type="PANTHER" id="PTHR46553">
    <property type="entry name" value="ADENINE NUCLEOTIDE ALPHA HYDROLASES-LIKE SUPERFAMILY PROTEIN"/>
    <property type="match status" value="1"/>
</dbReference>
<dbReference type="Gene3D" id="3.40.50.620">
    <property type="entry name" value="HUPs"/>
    <property type="match status" value="1"/>
</dbReference>
<dbReference type="InterPro" id="IPR014729">
    <property type="entry name" value="Rossmann-like_a/b/a_fold"/>
</dbReference>
<dbReference type="PRINTS" id="PR01438">
    <property type="entry name" value="UNVRSLSTRESS"/>
</dbReference>
<evidence type="ECO:0000313" key="4">
    <source>
        <dbReference type="Proteomes" id="UP000662857"/>
    </source>
</evidence>